<evidence type="ECO:0000259" key="8">
    <source>
        <dbReference type="PROSITE" id="PS50076"/>
    </source>
</evidence>
<evidence type="ECO:0000256" key="3">
    <source>
        <dbReference type="ARBA" id="ARBA00022989"/>
    </source>
</evidence>
<dbReference type="InterPro" id="IPR001623">
    <property type="entry name" value="DnaJ_domain"/>
</dbReference>
<gene>
    <name evidence="10" type="primary">LOC115214024</name>
</gene>
<dbReference type="PRINTS" id="PR00625">
    <property type="entry name" value="JDOMAIN"/>
</dbReference>
<evidence type="ECO:0000256" key="4">
    <source>
        <dbReference type="ARBA" id="ARBA00023136"/>
    </source>
</evidence>
<dbReference type="PANTHER" id="PTHR44176">
    <property type="entry name" value="DNAJ HOMOLOG SUBFAMILY C MEMBER 25"/>
    <property type="match status" value="1"/>
</dbReference>
<keyword evidence="3 7" id="KW-1133">Transmembrane helix</keyword>
<dbReference type="RefSeq" id="XP_029638905.2">
    <property type="nucleotide sequence ID" value="XM_029783045.2"/>
</dbReference>
<evidence type="ECO:0000313" key="9">
    <source>
        <dbReference type="Proteomes" id="UP000515154"/>
    </source>
</evidence>
<protein>
    <submittedName>
        <fullName evidence="10">DnaJ homolog subfamily C member 25 homolog</fullName>
    </submittedName>
</protein>
<comment type="similarity">
    <text evidence="6">Belongs to the DNAJC25 family.</text>
</comment>
<evidence type="ECO:0000256" key="2">
    <source>
        <dbReference type="ARBA" id="ARBA00022692"/>
    </source>
</evidence>
<evidence type="ECO:0000256" key="1">
    <source>
        <dbReference type="ARBA" id="ARBA00004141"/>
    </source>
</evidence>
<evidence type="ECO:0000256" key="7">
    <source>
        <dbReference type="SAM" id="Phobius"/>
    </source>
</evidence>
<dbReference type="GO" id="GO:0005789">
    <property type="term" value="C:endoplasmic reticulum membrane"/>
    <property type="evidence" value="ECO:0007669"/>
    <property type="project" value="TreeGrafter"/>
</dbReference>
<evidence type="ECO:0000313" key="10">
    <source>
        <dbReference type="RefSeq" id="XP_029638905.2"/>
    </source>
</evidence>
<dbReference type="InterPro" id="IPR036869">
    <property type="entry name" value="J_dom_sf"/>
</dbReference>
<dbReference type="InterPro" id="IPR044632">
    <property type="entry name" value="DNAJC25-like"/>
</dbReference>
<feature type="transmembrane region" description="Helical" evidence="7">
    <location>
        <begin position="170"/>
        <end position="189"/>
    </location>
</feature>
<dbReference type="SMART" id="SM00271">
    <property type="entry name" value="DnaJ"/>
    <property type="match status" value="1"/>
</dbReference>
<dbReference type="Pfam" id="PF00226">
    <property type="entry name" value="DnaJ"/>
    <property type="match status" value="1"/>
</dbReference>
<keyword evidence="2 7" id="KW-0812">Transmembrane</keyword>
<evidence type="ECO:0000256" key="6">
    <source>
        <dbReference type="ARBA" id="ARBA00024193"/>
    </source>
</evidence>
<dbReference type="PROSITE" id="PS00636">
    <property type="entry name" value="DNAJ_1"/>
    <property type="match status" value="1"/>
</dbReference>
<proteinExistence type="inferred from homology"/>
<feature type="transmembrane region" description="Helical" evidence="7">
    <location>
        <begin position="267"/>
        <end position="286"/>
    </location>
</feature>
<dbReference type="Proteomes" id="UP000515154">
    <property type="component" value="Linkage group LG7"/>
</dbReference>
<organism evidence="9 10">
    <name type="scientific">Octopus sinensis</name>
    <name type="common">East Asian common octopus</name>
    <dbReference type="NCBI Taxonomy" id="2607531"/>
    <lineage>
        <taxon>Eukaryota</taxon>
        <taxon>Metazoa</taxon>
        <taxon>Spiralia</taxon>
        <taxon>Lophotrochozoa</taxon>
        <taxon>Mollusca</taxon>
        <taxon>Cephalopoda</taxon>
        <taxon>Coleoidea</taxon>
        <taxon>Octopodiformes</taxon>
        <taxon>Octopoda</taxon>
        <taxon>Incirrata</taxon>
        <taxon>Octopodidae</taxon>
        <taxon>Octopus</taxon>
    </lineage>
</organism>
<keyword evidence="9" id="KW-1185">Reference proteome</keyword>
<dbReference type="FunFam" id="1.10.287.110:FF:000036">
    <property type="entry name" value="dnaJ homolog subfamily C member 25"/>
    <property type="match status" value="1"/>
</dbReference>
<dbReference type="AlphaFoldDB" id="A0A6P7SKX8"/>
<accession>A0A6P7SKX8</accession>
<name>A0A6P7SKX8_9MOLL</name>
<reference evidence="10" key="1">
    <citation type="submission" date="2025-08" db="UniProtKB">
        <authorList>
            <consortium name="RefSeq"/>
        </authorList>
    </citation>
    <scope>IDENTIFICATION</scope>
</reference>
<evidence type="ECO:0000256" key="5">
    <source>
        <dbReference type="ARBA" id="ARBA00023186"/>
    </source>
</evidence>
<keyword evidence="5" id="KW-0143">Chaperone</keyword>
<dbReference type="PANTHER" id="PTHR44176:SF1">
    <property type="entry name" value="DNAJ HOMOLOG SUBFAMILY C MEMBER 25"/>
    <property type="match status" value="1"/>
</dbReference>
<feature type="domain" description="J" evidence="8">
    <location>
        <begin position="80"/>
        <end position="148"/>
    </location>
</feature>
<sequence>MFMRHIGKEETCLDNRKLYVVGCDQIEAVLTLLSDNMAAAAGLNSSHRNCQYSTSIWILLLCSFSVASAYIEGLYCGNENCYDLLQTTREATKNEIVKAYRNLARKWHPDRFKEEEEKATATVMFQKIASAYEILKDDEQRNDYNYMLDHPEEYYSHYFYYYRRTMAPKVDVRIVIAVTISVISVIQYLNAWNNYNTAIVQLSKEPKYRIQATEIAKTEGLLNTNRKKDRRKKEEIREEEETIIRKVIEQKMDIRGGFSKPKIYNVLWIQLVLSPYYILRYLYWYIRWIWKFNIKKEEYGLEEKMYIIQTYMKLSSTQWEAIDEHDKENYLMQKLWIKKNFTAWKEKQEEELKARLAVSAKYKSYRRYMRKGGAGQIVFGPE</sequence>
<dbReference type="PROSITE" id="PS50076">
    <property type="entry name" value="DNAJ_2"/>
    <property type="match status" value="1"/>
</dbReference>
<dbReference type="InterPro" id="IPR018253">
    <property type="entry name" value="DnaJ_domain_CS"/>
</dbReference>
<dbReference type="Gene3D" id="1.10.287.110">
    <property type="entry name" value="DnaJ domain"/>
    <property type="match status" value="1"/>
</dbReference>
<keyword evidence="4 7" id="KW-0472">Membrane</keyword>
<dbReference type="GO" id="GO:0006457">
    <property type="term" value="P:protein folding"/>
    <property type="evidence" value="ECO:0007669"/>
    <property type="project" value="InterPro"/>
</dbReference>
<comment type="subcellular location">
    <subcellularLocation>
        <location evidence="1">Membrane</location>
        <topology evidence="1">Multi-pass membrane protein</topology>
    </subcellularLocation>
</comment>
<dbReference type="SUPFAM" id="SSF46565">
    <property type="entry name" value="Chaperone J-domain"/>
    <property type="match status" value="1"/>
</dbReference>
<dbReference type="KEGG" id="osn:115214024"/>
<dbReference type="CDD" id="cd06257">
    <property type="entry name" value="DnaJ"/>
    <property type="match status" value="1"/>
</dbReference>